<keyword evidence="2" id="KW-0472">Membrane</keyword>
<keyword evidence="5" id="KW-1185">Reference proteome</keyword>
<keyword evidence="2" id="KW-1133">Transmembrane helix</keyword>
<dbReference type="EMBL" id="BRYB01005007">
    <property type="protein sequence ID" value="GMI19291.1"/>
    <property type="molecule type" value="Genomic_DNA"/>
</dbReference>
<feature type="non-terminal residue" evidence="4">
    <location>
        <position position="860"/>
    </location>
</feature>
<organism evidence="4 5">
    <name type="scientific">Tetraparma gracilis</name>
    <dbReference type="NCBI Taxonomy" id="2962635"/>
    <lineage>
        <taxon>Eukaryota</taxon>
        <taxon>Sar</taxon>
        <taxon>Stramenopiles</taxon>
        <taxon>Ochrophyta</taxon>
        <taxon>Bolidophyceae</taxon>
        <taxon>Parmales</taxon>
        <taxon>Triparmaceae</taxon>
        <taxon>Tetraparma</taxon>
    </lineage>
</organism>
<evidence type="ECO:0000256" key="2">
    <source>
        <dbReference type="SAM" id="Phobius"/>
    </source>
</evidence>
<comment type="caution">
    <text evidence="4">The sequence shown here is derived from an EMBL/GenBank/DDBJ whole genome shotgun (WGS) entry which is preliminary data.</text>
</comment>
<dbReference type="Proteomes" id="UP001165060">
    <property type="component" value="Unassembled WGS sequence"/>
</dbReference>
<accession>A0ABQ6M4M6</accession>
<feature type="compositionally biased region" description="Pro residues" evidence="1">
    <location>
        <begin position="492"/>
        <end position="501"/>
    </location>
</feature>
<evidence type="ECO:0000256" key="3">
    <source>
        <dbReference type="SAM" id="SignalP"/>
    </source>
</evidence>
<evidence type="ECO:0000313" key="4">
    <source>
        <dbReference type="EMBL" id="GMI19291.1"/>
    </source>
</evidence>
<evidence type="ECO:0000256" key="1">
    <source>
        <dbReference type="SAM" id="MobiDB-lite"/>
    </source>
</evidence>
<reference evidence="4 5" key="1">
    <citation type="journal article" date="2023" name="Commun. Biol.">
        <title>Genome analysis of Parmales, the sister group of diatoms, reveals the evolutionary specialization of diatoms from phago-mixotrophs to photoautotrophs.</title>
        <authorList>
            <person name="Ban H."/>
            <person name="Sato S."/>
            <person name="Yoshikawa S."/>
            <person name="Yamada K."/>
            <person name="Nakamura Y."/>
            <person name="Ichinomiya M."/>
            <person name="Sato N."/>
            <person name="Blanc-Mathieu R."/>
            <person name="Endo H."/>
            <person name="Kuwata A."/>
            <person name="Ogata H."/>
        </authorList>
    </citation>
    <scope>NUCLEOTIDE SEQUENCE [LARGE SCALE GENOMIC DNA]</scope>
</reference>
<feature type="region of interest" description="Disordered" evidence="1">
    <location>
        <begin position="485"/>
        <end position="506"/>
    </location>
</feature>
<feature type="signal peptide" evidence="3">
    <location>
        <begin position="1"/>
        <end position="17"/>
    </location>
</feature>
<gene>
    <name evidence="4" type="ORF">TeGR_g6601</name>
</gene>
<sequence length="860" mass="91071">MTLSVLLALLLLGGGAGDALSPARHLKEAADYPPEAIPLRGPLGAAPGALPPHRHLRHLKGAVNNYQPEDCLEVQFVDSCIGTDAETALVGKYELWEGDCPNTGGRPVYYNSLTQEYLFYYTPVSVWAVAAGCGTATGVSAYGGAGWYPFEDTVATWQCADGASGSRPVTIECSFYDGQPLPCSPGKYEPAGEAPGGDCASSCPPHLPTSPPGSSSLSSCLTHGANLLLVSDATERLMELNRDASDFSLAIEGGDLRLPWGVACVSEILCLVGNNMGSNVVAVNLRGEVMGVFAQVGSPVGMLHIKHLNLLAVASASGSRKSDAVQTIFVSASDGNPVYISLGEHDSELLITTDLGKVLRCCLEDTGCNPQTRNSVMMQYGGPNLRGIGVLDETYIVADLDKIYGCPLTTVGISKSNCEIFADKPQGTYWDPINVLVDPIKRLVFVVENVYSDVLVLTFDGQFLAPLTSSRGALMQPSAMAQRPGLYAPLSPSHPPSPPPTAGERIDVPVSFRDAYNETVPNSHPTSAHDLALEVSASGYITGTNFTTTIAGEILYDKNSPAHASLTASIVIPYAGDWSVHVTQGTYNVQHFLGSPHLMTVAPAATDPASCVVEIPGGRSITAGSFFEAIVETFDEFENPTSHPEDSFKSRVELGNSEENFGNRHVLPSDHTFSEMQTVVGAYKLYLYHANTQREVAGSPIGFDVLPDAPSAAASTASAGNATSIVSAFDTPLPLQAYLHDEHGNEVLDAPNVVVQVQGLDPVDPTAIVEQVLEGPRYSRTLTVPADTETALVISFRLGNVQIGETAEIAVAPPPPPEGSVNMTTVYTVTGVGASLLLAILLLFLRHRHRAKLQVQKMQS</sequence>
<name>A0ABQ6M4M6_9STRA</name>
<protein>
    <submittedName>
        <fullName evidence="4">Uncharacterized protein</fullName>
    </submittedName>
</protein>
<keyword evidence="2" id="KW-0812">Transmembrane</keyword>
<keyword evidence="3" id="KW-0732">Signal</keyword>
<evidence type="ECO:0000313" key="5">
    <source>
        <dbReference type="Proteomes" id="UP001165060"/>
    </source>
</evidence>
<proteinExistence type="predicted"/>
<feature type="chain" id="PRO_5046573767" evidence="3">
    <location>
        <begin position="18"/>
        <end position="860"/>
    </location>
</feature>
<feature type="transmembrane region" description="Helical" evidence="2">
    <location>
        <begin position="826"/>
        <end position="845"/>
    </location>
</feature>